<evidence type="ECO:0000256" key="2">
    <source>
        <dbReference type="ARBA" id="ARBA00022448"/>
    </source>
</evidence>
<dbReference type="InterPro" id="IPR012910">
    <property type="entry name" value="Plug_dom"/>
</dbReference>
<evidence type="ECO:0000256" key="4">
    <source>
        <dbReference type="ARBA" id="ARBA00022692"/>
    </source>
</evidence>
<dbReference type="RefSeq" id="WP_009279823.1">
    <property type="nucleotide sequence ID" value="NZ_CAIT01000004.1"/>
</dbReference>
<keyword evidence="9" id="KW-0675">Receptor</keyword>
<reference evidence="9 10" key="1">
    <citation type="journal article" date="2012" name="J. Bacteriol.">
        <title>Genome Sequence of the Filamentous Bacterium Fibrisoma limi BUZ 3T.</title>
        <authorList>
            <person name="Filippini M."/>
            <person name="Qi W."/>
            <person name="Jaenicke S."/>
            <person name="Goesmann A."/>
            <person name="Smits T.H."/>
            <person name="Bagheri H.C."/>
        </authorList>
    </citation>
    <scope>NUCLEOTIDE SEQUENCE [LARGE SCALE GENOMIC DNA]</scope>
    <source>
        <strain evidence="10">BUZ 3T</strain>
    </source>
</reference>
<evidence type="ECO:0000256" key="6">
    <source>
        <dbReference type="ARBA" id="ARBA00023237"/>
    </source>
</evidence>
<dbReference type="InterPro" id="IPR023996">
    <property type="entry name" value="TonB-dep_OMP_SusC/RagA"/>
</dbReference>
<feature type="domain" description="TonB-dependent receptor plug" evidence="8">
    <location>
        <begin position="234"/>
        <end position="356"/>
    </location>
</feature>
<evidence type="ECO:0000256" key="7">
    <source>
        <dbReference type="PROSITE-ProRule" id="PRU01360"/>
    </source>
</evidence>
<comment type="caution">
    <text evidence="9">The sequence shown here is derived from an EMBL/GenBank/DDBJ whole genome shotgun (WGS) entry which is preliminary data.</text>
</comment>
<evidence type="ECO:0000256" key="3">
    <source>
        <dbReference type="ARBA" id="ARBA00022452"/>
    </source>
</evidence>
<dbReference type="InterPro" id="IPR036942">
    <property type="entry name" value="Beta-barrel_TonB_sf"/>
</dbReference>
<organism evidence="9 10">
    <name type="scientific">Fibrisoma limi BUZ 3</name>
    <dbReference type="NCBI Taxonomy" id="1185876"/>
    <lineage>
        <taxon>Bacteria</taxon>
        <taxon>Pseudomonadati</taxon>
        <taxon>Bacteroidota</taxon>
        <taxon>Cytophagia</taxon>
        <taxon>Cytophagales</taxon>
        <taxon>Spirosomataceae</taxon>
        <taxon>Fibrisoma</taxon>
    </lineage>
</organism>
<dbReference type="eggNOG" id="COG4771">
    <property type="taxonomic scope" value="Bacteria"/>
</dbReference>
<accession>I2GBG1</accession>
<evidence type="ECO:0000259" key="8">
    <source>
        <dbReference type="Pfam" id="PF07715"/>
    </source>
</evidence>
<dbReference type="Gene3D" id="2.40.170.20">
    <property type="entry name" value="TonB-dependent receptor, beta-barrel domain"/>
    <property type="match status" value="1"/>
</dbReference>
<dbReference type="PROSITE" id="PS52016">
    <property type="entry name" value="TONB_DEPENDENT_REC_3"/>
    <property type="match status" value="1"/>
</dbReference>
<dbReference type="InterPro" id="IPR039426">
    <property type="entry name" value="TonB-dep_rcpt-like"/>
</dbReference>
<dbReference type="Gene3D" id="2.170.130.10">
    <property type="entry name" value="TonB-dependent receptor, plug domain"/>
    <property type="match status" value="1"/>
</dbReference>
<keyword evidence="4 7" id="KW-0812">Transmembrane</keyword>
<dbReference type="NCBIfam" id="TIGR04057">
    <property type="entry name" value="SusC_RagA_signa"/>
    <property type="match status" value="1"/>
</dbReference>
<name>I2GBG1_9BACT</name>
<dbReference type="SUPFAM" id="SSF49464">
    <property type="entry name" value="Carboxypeptidase regulatory domain-like"/>
    <property type="match status" value="1"/>
</dbReference>
<dbReference type="Pfam" id="PF07715">
    <property type="entry name" value="Plug"/>
    <property type="match status" value="1"/>
</dbReference>
<protein>
    <submittedName>
        <fullName evidence="9">TonB-dependent receptor plug</fullName>
    </submittedName>
</protein>
<proteinExistence type="inferred from homology"/>
<comment type="similarity">
    <text evidence="7">Belongs to the TonB-dependent receptor family.</text>
</comment>
<dbReference type="NCBIfam" id="TIGR04056">
    <property type="entry name" value="OMP_RagA_SusC"/>
    <property type="match status" value="1"/>
</dbReference>
<gene>
    <name evidence="9" type="ORF">BN8_00150</name>
</gene>
<dbReference type="InterPro" id="IPR023997">
    <property type="entry name" value="TonB-dep_OMP_SusC/RagA_CS"/>
</dbReference>
<keyword evidence="6 7" id="KW-0998">Cell outer membrane</keyword>
<evidence type="ECO:0000256" key="5">
    <source>
        <dbReference type="ARBA" id="ARBA00023136"/>
    </source>
</evidence>
<keyword evidence="2 7" id="KW-0813">Transport</keyword>
<dbReference type="AlphaFoldDB" id="I2GBG1"/>
<comment type="subcellular location">
    <subcellularLocation>
        <location evidence="1 7">Cell outer membrane</location>
        <topology evidence="1 7">Multi-pass membrane protein</topology>
    </subcellularLocation>
</comment>
<dbReference type="InterPro" id="IPR008969">
    <property type="entry name" value="CarboxyPept-like_regulatory"/>
</dbReference>
<keyword evidence="3 7" id="KW-1134">Transmembrane beta strand</keyword>
<dbReference type="InterPro" id="IPR037066">
    <property type="entry name" value="Plug_dom_sf"/>
</dbReference>
<dbReference type="Gene3D" id="2.60.40.1120">
    <property type="entry name" value="Carboxypeptidase-like, regulatory domain"/>
    <property type="match status" value="1"/>
</dbReference>
<evidence type="ECO:0000313" key="9">
    <source>
        <dbReference type="EMBL" id="CCH51235.1"/>
    </source>
</evidence>
<evidence type="ECO:0000256" key="1">
    <source>
        <dbReference type="ARBA" id="ARBA00004571"/>
    </source>
</evidence>
<sequence>MDKLSTQSLTFRALMKLSVTQLLMTLLFISTTYAIDVNAQEVLEQRISVKAETTTLKAALISLERLTQVRFVYNPKDVLPTRRVKLENRLATFKTVLDELLLPLHIRYEVSGKQIVLLKAEESSQIPLPDRRNERVISADQPITGTVTDEKGVGLPGVSIVLKNSTKGTTTDPAGKYRIDVPDNEAILVFSFLGYVSQEVTVGSRSVIDIALVTDSKSLNEVVVTALGFNRDKAALSYAVTEIGGENLIKARETNLGNALAGRIAGVNATGLATGPGGSSRVVIRGNGSLNGNNQPLYVVNGVPINNNNQGAPGTFGGIDRGDGLTSINPDDIATITVLKGGTAAALYGARAANGVILITTKSGTAQKGIGVEYNTTLTVETPRDLLDWQYEYGSGSRGKAPVSQAEAIAFGRMSWGAKLDGSPVIQPDGQTRPYVAQKNNIRNFYDNGTTFSNTLAFTGGNETVRFRFSAANLDNKGIVPNNTLNRKTFNLSANANLAKKLLFEGYVQYTLEENKNRVYLADFQKNPNAGAQLIGTNIDVRTLAPGYTPNGTEVIWSDYIYATNPYFAVNKVQNGDTRRRFIGSFNARYNITDWLYSRVRLGMDQLNFDGFNIEPSGIAFNSQGSMTTDLSVATETNAEALIGVTKSVGKLNVNALVGGNQMHNKVDGRTLSSGLFNVPFQYFIGNGSGQAFTVNFQEFAINSLFASADIDYNNTLFLTLTGRQDWFSTLSKENNNLFYPSAGLSYVLTNHWESHPVWLDYAKIRTSWAQVGGGAPNPYGLNLTYTPQAQQHLGATLMNITGNIIPNKLVPYTSTTSEIGVDLKAFRNRVGLDLTLYERSTTNDIVFASVPLSSGYARTALNVGQVRNRGVELLLTSTLISKPKWSWDVSYNAAYNDNKVVKIADGITSLFIDGATTRTQNGGIYHFEGRPFGMIAGNRARVDPTGRTVYNSANGIPVQGPLEPLGLGVPPWVMGISNNFNYGNFSLNLLIDGKFGAQVYSATNAYGTQFGLDKRTVANGVRETGIPVSGVTQTGTEYSANVPAQTYYSAIWATLTDQFVTSADFVKLRSLTLSYNVPKRLLAKTPIQSASLSVVGRNLALLYNAAQNIDPESSYSNGNGQGLENFGLPSTRSFGLNLLVRF</sequence>
<dbReference type="STRING" id="1185876.BN8_00150"/>
<keyword evidence="10" id="KW-1185">Reference proteome</keyword>
<dbReference type="EMBL" id="CAIT01000004">
    <property type="protein sequence ID" value="CCH51235.1"/>
    <property type="molecule type" value="Genomic_DNA"/>
</dbReference>
<dbReference type="GO" id="GO:0009279">
    <property type="term" value="C:cell outer membrane"/>
    <property type="evidence" value="ECO:0007669"/>
    <property type="project" value="UniProtKB-SubCell"/>
</dbReference>
<dbReference type="Proteomes" id="UP000009309">
    <property type="component" value="Unassembled WGS sequence"/>
</dbReference>
<dbReference type="SUPFAM" id="SSF56935">
    <property type="entry name" value="Porins"/>
    <property type="match status" value="1"/>
</dbReference>
<evidence type="ECO:0000313" key="10">
    <source>
        <dbReference type="Proteomes" id="UP000009309"/>
    </source>
</evidence>
<dbReference type="OrthoDB" id="9768177at2"/>
<dbReference type="Pfam" id="PF13715">
    <property type="entry name" value="CarbopepD_reg_2"/>
    <property type="match status" value="1"/>
</dbReference>
<keyword evidence="5 7" id="KW-0472">Membrane</keyword>